<keyword evidence="8" id="KW-0653">Protein transport</keyword>
<evidence type="ECO:0000313" key="12">
    <source>
        <dbReference type="Proteomes" id="UP000275368"/>
    </source>
</evidence>
<evidence type="ECO:0000256" key="2">
    <source>
        <dbReference type="ARBA" id="ARBA00010004"/>
    </source>
</evidence>
<evidence type="ECO:0000256" key="4">
    <source>
        <dbReference type="ARBA" id="ARBA00022448"/>
    </source>
</evidence>
<dbReference type="InterPro" id="IPR053716">
    <property type="entry name" value="Flag_assembly_chemotaxis_eff"/>
</dbReference>
<keyword evidence="10" id="KW-1006">Bacterial flagellum protein export</keyword>
<evidence type="ECO:0000313" key="11">
    <source>
        <dbReference type="EMBL" id="BBH20873.1"/>
    </source>
</evidence>
<evidence type="ECO:0000256" key="7">
    <source>
        <dbReference type="ARBA" id="ARBA00022795"/>
    </source>
</evidence>
<keyword evidence="4" id="KW-0813">Transport</keyword>
<dbReference type="Pfam" id="PF02050">
    <property type="entry name" value="FliJ"/>
    <property type="match status" value="1"/>
</dbReference>
<dbReference type="GO" id="GO:0044781">
    <property type="term" value="P:bacterial-type flagellum organization"/>
    <property type="evidence" value="ECO:0007669"/>
    <property type="project" value="UniProtKB-KW"/>
</dbReference>
<dbReference type="GO" id="GO:0006935">
    <property type="term" value="P:chemotaxis"/>
    <property type="evidence" value="ECO:0007669"/>
    <property type="project" value="UniProtKB-KW"/>
</dbReference>
<evidence type="ECO:0000256" key="1">
    <source>
        <dbReference type="ARBA" id="ARBA00004413"/>
    </source>
</evidence>
<keyword evidence="6" id="KW-0145">Chemotaxis</keyword>
<evidence type="ECO:0000256" key="5">
    <source>
        <dbReference type="ARBA" id="ARBA00022475"/>
    </source>
</evidence>
<sequence>MSKFRYGYQKIVDLKTSETKQAEWLLSTSVGKLQSEEALLEKLFQERTSWSERLQDASSSAISLSELVVIQEYVDYLDICISRKHIDVKQAQREVESSRSFLSVKMKDEKVWQKSKEHAFDRFRAVMQVKEQNELDEIATARFMFSAQ</sequence>
<dbReference type="GO" id="GO:0015031">
    <property type="term" value="P:protein transport"/>
    <property type="evidence" value="ECO:0007669"/>
    <property type="project" value="UniProtKB-KW"/>
</dbReference>
<dbReference type="GO" id="GO:0005886">
    <property type="term" value="C:plasma membrane"/>
    <property type="evidence" value="ECO:0007669"/>
    <property type="project" value="UniProtKB-SubCell"/>
</dbReference>
<dbReference type="InterPro" id="IPR012823">
    <property type="entry name" value="Flagell_FliJ"/>
</dbReference>
<evidence type="ECO:0000256" key="3">
    <source>
        <dbReference type="ARBA" id="ARBA00020392"/>
    </source>
</evidence>
<dbReference type="NCBIfam" id="TIGR02473">
    <property type="entry name" value="flagell_FliJ"/>
    <property type="match status" value="1"/>
</dbReference>
<evidence type="ECO:0000256" key="10">
    <source>
        <dbReference type="ARBA" id="ARBA00023225"/>
    </source>
</evidence>
<dbReference type="OrthoDB" id="2678901at2"/>
<evidence type="ECO:0000256" key="9">
    <source>
        <dbReference type="ARBA" id="ARBA00023136"/>
    </source>
</evidence>
<keyword evidence="5" id="KW-1003">Cell membrane</keyword>
<keyword evidence="7" id="KW-1005">Bacterial flagellum biogenesis</keyword>
<comment type="similarity">
    <text evidence="2">Belongs to the FliJ family.</text>
</comment>
<organism evidence="11 12">
    <name type="scientific">Paenibacillus baekrokdamisoli</name>
    <dbReference type="NCBI Taxonomy" id="1712516"/>
    <lineage>
        <taxon>Bacteria</taxon>
        <taxon>Bacillati</taxon>
        <taxon>Bacillota</taxon>
        <taxon>Bacilli</taxon>
        <taxon>Bacillales</taxon>
        <taxon>Paenibacillaceae</taxon>
        <taxon>Paenibacillus</taxon>
    </lineage>
</organism>
<keyword evidence="12" id="KW-1185">Reference proteome</keyword>
<evidence type="ECO:0000256" key="8">
    <source>
        <dbReference type="ARBA" id="ARBA00022927"/>
    </source>
</evidence>
<comment type="subcellular location">
    <subcellularLocation>
        <location evidence="1">Cell membrane</location>
        <topology evidence="1">Peripheral membrane protein</topology>
        <orientation evidence="1">Cytoplasmic side</orientation>
    </subcellularLocation>
</comment>
<gene>
    <name evidence="11" type="ORF">Back11_22180</name>
</gene>
<keyword evidence="9" id="KW-0472">Membrane</keyword>
<dbReference type="EMBL" id="AP019308">
    <property type="protein sequence ID" value="BBH20873.1"/>
    <property type="molecule type" value="Genomic_DNA"/>
</dbReference>
<evidence type="ECO:0000256" key="6">
    <source>
        <dbReference type="ARBA" id="ARBA00022500"/>
    </source>
</evidence>
<dbReference type="Gene3D" id="1.10.287.1700">
    <property type="match status" value="1"/>
</dbReference>
<dbReference type="GO" id="GO:0071973">
    <property type="term" value="P:bacterial-type flagellum-dependent cell motility"/>
    <property type="evidence" value="ECO:0007669"/>
    <property type="project" value="InterPro"/>
</dbReference>
<dbReference type="RefSeq" id="WP_125656444.1">
    <property type="nucleotide sequence ID" value="NZ_AP019308.1"/>
</dbReference>
<dbReference type="Proteomes" id="UP000275368">
    <property type="component" value="Chromosome"/>
</dbReference>
<dbReference type="KEGG" id="pbk:Back11_22180"/>
<proteinExistence type="inferred from homology"/>
<dbReference type="AlphaFoldDB" id="A0A3G9J7M7"/>
<dbReference type="GO" id="GO:0009288">
    <property type="term" value="C:bacterial-type flagellum"/>
    <property type="evidence" value="ECO:0007669"/>
    <property type="project" value="InterPro"/>
</dbReference>
<reference evidence="11 12" key="1">
    <citation type="submission" date="2018-11" db="EMBL/GenBank/DDBJ databases">
        <title>Complete genome sequence of Paenibacillus baekrokdamisoli strain KCTC 33723.</title>
        <authorList>
            <person name="Kang S.W."/>
            <person name="Lee K.C."/>
            <person name="Kim K.K."/>
            <person name="Kim J.S."/>
            <person name="Kim D.S."/>
            <person name="Ko S.H."/>
            <person name="Yang S.H."/>
            <person name="Lee J.S."/>
        </authorList>
    </citation>
    <scope>NUCLEOTIDE SEQUENCE [LARGE SCALE GENOMIC DNA]</scope>
    <source>
        <strain evidence="11 12">KCTC 33723</strain>
    </source>
</reference>
<name>A0A3G9J7M7_9BACL</name>
<protein>
    <recommendedName>
        <fullName evidence="3">Flagellar FliJ protein</fullName>
    </recommendedName>
</protein>
<accession>A0A3G9J7M7</accession>